<evidence type="ECO:0000256" key="1">
    <source>
        <dbReference type="ARBA" id="ARBA00004651"/>
    </source>
</evidence>
<feature type="transmembrane region" description="Helical" evidence="8">
    <location>
        <begin position="94"/>
        <end position="116"/>
    </location>
</feature>
<dbReference type="SUPFAM" id="SSF103473">
    <property type="entry name" value="MFS general substrate transporter"/>
    <property type="match status" value="1"/>
</dbReference>
<name>A0ABP7UYA8_9ACTN</name>
<dbReference type="PROSITE" id="PS50850">
    <property type="entry name" value="MFS"/>
    <property type="match status" value="1"/>
</dbReference>
<keyword evidence="5 8" id="KW-1133">Transmembrane helix</keyword>
<feature type="transmembrane region" description="Helical" evidence="8">
    <location>
        <begin position="33"/>
        <end position="52"/>
    </location>
</feature>
<feature type="transmembrane region" description="Helical" evidence="8">
    <location>
        <begin position="58"/>
        <end position="82"/>
    </location>
</feature>
<dbReference type="Pfam" id="PF00083">
    <property type="entry name" value="Sugar_tr"/>
    <property type="match status" value="1"/>
</dbReference>
<dbReference type="CDD" id="cd17369">
    <property type="entry name" value="MFS_ShiA_like"/>
    <property type="match status" value="1"/>
</dbReference>
<dbReference type="PANTHER" id="PTHR43045">
    <property type="entry name" value="SHIKIMATE TRANSPORTER"/>
    <property type="match status" value="1"/>
</dbReference>
<feature type="transmembrane region" description="Helical" evidence="8">
    <location>
        <begin position="193"/>
        <end position="212"/>
    </location>
</feature>
<keyword evidence="6 8" id="KW-0472">Membrane</keyword>
<proteinExistence type="predicted"/>
<comment type="caution">
    <text evidence="10">The sequence shown here is derived from an EMBL/GenBank/DDBJ whole genome shotgun (WGS) entry which is preliminary data.</text>
</comment>
<feature type="transmembrane region" description="Helical" evidence="8">
    <location>
        <begin position="312"/>
        <end position="332"/>
    </location>
</feature>
<dbReference type="InterPro" id="IPR005828">
    <property type="entry name" value="MFS_sugar_transport-like"/>
</dbReference>
<dbReference type="Pfam" id="PF07690">
    <property type="entry name" value="MFS_1"/>
    <property type="match status" value="1"/>
</dbReference>
<keyword evidence="2" id="KW-0813">Transport</keyword>
<feature type="transmembrane region" description="Helical" evidence="8">
    <location>
        <begin position="247"/>
        <end position="269"/>
    </location>
</feature>
<evidence type="ECO:0000256" key="5">
    <source>
        <dbReference type="ARBA" id="ARBA00022989"/>
    </source>
</evidence>
<dbReference type="InterPro" id="IPR020846">
    <property type="entry name" value="MFS_dom"/>
</dbReference>
<gene>
    <name evidence="10" type="ORF">GCM10022214_03390</name>
</gene>
<evidence type="ECO:0000313" key="11">
    <source>
        <dbReference type="Proteomes" id="UP001500683"/>
    </source>
</evidence>
<feature type="transmembrane region" description="Helical" evidence="8">
    <location>
        <begin position="338"/>
        <end position="362"/>
    </location>
</feature>
<comment type="subcellular location">
    <subcellularLocation>
        <location evidence="1">Cell membrane</location>
        <topology evidence="1">Multi-pass membrane protein</topology>
    </subcellularLocation>
</comment>
<keyword evidence="3" id="KW-1003">Cell membrane</keyword>
<accession>A0ABP7UYA8</accession>
<keyword evidence="4 8" id="KW-0812">Transmembrane</keyword>
<evidence type="ECO:0000313" key="10">
    <source>
        <dbReference type="EMBL" id="GAA4055466.1"/>
    </source>
</evidence>
<evidence type="ECO:0000259" key="9">
    <source>
        <dbReference type="PROSITE" id="PS50850"/>
    </source>
</evidence>
<dbReference type="Gene3D" id="1.20.1250.20">
    <property type="entry name" value="MFS general substrate transporter like domains"/>
    <property type="match status" value="2"/>
</dbReference>
<evidence type="ECO:0000256" key="3">
    <source>
        <dbReference type="ARBA" id="ARBA00022475"/>
    </source>
</evidence>
<dbReference type="PANTHER" id="PTHR43045:SF1">
    <property type="entry name" value="SHIKIMATE TRANSPORTER"/>
    <property type="match status" value="1"/>
</dbReference>
<feature type="transmembrane region" description="Helical" evidence="8">
    <location>
        <begin position="281"/>
        <end position="300"/>
    </location>
</feature>
<evidence type="ECO:0000256" key="8">
    <source>
        <dbReference type="SAM" id="Phobius"/>
    </source>
</evidence>
<feature type="region of interest" description="Disordered" evidence="7">
    <location>
        <begin position="433"/>
        <end position="453"/>
    </location>
</feature>
<evidence type="ECO:0000256" key="2">
    <source>
        <dbReference type="ARBA" id="ARBA00022448"/>
    </source>
</evidence>
<feature type="domain" description="Major facilitator superfamily (MFS) profile" evidence="9">
    <location>
        <begin position="21"/>
        <end position="430"/>
    </location>
</feature>
<dbReference type="InterPro" id="IPR036259">
    <property type="entry name" value="MFS_trans_sf"/>
</dbReference>
<feature type="transmembrane region" description="Helical" evidence="8">
    <location>
        <begin position="374"/>
        <end position="397"/>
    </location>
</feature>
<protein>
    <submittedName>
        <fullName evidence="10">MFS transporter</fullName>
    </submittedName>
</protein>
<keyword evidence="11" id="KW-1185">Reference proteome</keyword>
<dbReference type="RefSeq" id="WP_344939595.1">
    <property type="nucleotide sequence ID" value="NZ_BAAAZG010000001.1"/>
</dbReference>
<evidence type="ECO:0000256" key="7">
    <source>
        <dbReference type="SAM" id="MobiDB-lite"/>
    </source>
</evidence>
<dbReference type="Proteomes" id="UP001500683">
    <property type="component" value="Unassembled WGS sequence"/>
</dbReference>
<organism evidence="10 11">
    <name type="scientific">Actinomadura miaoliensis</name>
    <dbReference type="NCBI Taxonomy" id="430685"/>
    <lineage>
        <taxon>Bacteria</taxon>
        <taxon>Bacillati</taxon>
        <taxon>Actinomycetota</taxon>
        <taxon>Actinomycetes</taxon>
        <taxon>Streptosporangiales</taxon>
        <taxon>Thermomonosporaceae</taxon>
        <taxon>Actinomadura</taxon>
    </lineage>
</organism>
<feature type="transmembrane region" description="Helical" evidence="8">
    <location>
        <begin position="403"/>
        <end position="423"/>
    </location>
</feature>
<reference evidence="11" key="1">
    <citation type="journal article" date="2019" name="Int. J. Syst. Evol. Microbiol.">
        <title>The Global Catalogue of Microorganisms (GCM) 10K type strain sequencing project: providing services to taxonomists for standard genome sequencing and annotation.</title>
        <authorList>
            <consortium name="The Broad Institute Genomics Platform"/>
            <consortium name="The Broad Institute Genome Sequencing Center for Infectious Disease"/>
            <person name="Wu L."/>
            <person name="Ma J."/>
        </authorList>
    </citation>
    <scope>NUCLEOTIDE SEQUENCE [LARGE SCALE GENOMIC DNA]</scope>
    <source>
        <strain evidence="11">JCM 16702</strain>
    </source>
</reference>
<sequence>MRDHPTAVTTGPPGQGQPRRAALAAWIGSALEYYDFFIYGTAAALVFGKIFFPDSDPAAGTLLALATFGVGYLARPVGAFVLGHVGDRFGRKKVLVFTVMLMGAATFLVGCLPTYAQVGLPAPVLLVLLRLAQGFSAGGEQAGANSMTLEHAPADRRAYYTSFTLNGTQAGQILATAIFLPVAALPDDQLLSWGWRVPFWLSAVVMVVAYVIRQKLAETPVFEQEAAQGTVAELPLAVLFRDHWADVLRVMVAAVIASVSTIFTVYALSYAVNTMELEKTPMLWVGVLANAAALVALPLFGGLADRIGRKPVFIGGSLGCAVLMFAYLWAISEGDYPIIFLVGILMFGVVHSATGGVWPAFYGEMFSARVRLSGTAIGTQIGFAIAGFAPSIAGAIAGDGPDAWLGVSIITAVLCLVNVAAVATGRETYKVPTEQLGTRPTAPSPAPAAAEPA</sequence>
<evidence type="ECO:0000256" key="4">
    <source>
        <dbReference type="ARBA" id="ARBA00022692"/>
    </source>
</evidence>
<dbReference type="EMBL" id="BAAAZG010000001">
    <property type="protein sequence ID" value="GAA4055466.1"/>
    <property type="molecule type" value="Genomic_DNA"/>
</dbReference>
<evidence type="ECO:0000256" key="6">
    <source>
        <dbReference type="ARBA" id="ARBA00023136"/>
    </source>
</evidence>
<dbReference type="InterPro" id="IPR011701">
    <property type="entry name" value="MFS"/>
</dbReference>